<dbReference type="InterPro" id="IPR027839">
    <property type="entry name" value="DUF4432"/>
</dbReference>
<evidence type="ECO:0000313" key="2">
    <source>
        <dbReference type="EMBL" id="NSI66202.1"/>
    </source>
</evidence>
<accession>A0A2N5NT63</accession>
<proteinExistence type="predicted"/>
<dbReference type="EMBL" id="JAAIRY010000027">
    <property type="protein sequence ID" value="NSI66202.1"/>
    <property type="molecule type" value="Genomic_DNA"/>
</dbReference>
<dbReference type="EMBL" id="JAPZEG010000017">
    <property type="protein sequence ID" value="MDE1204546.1"/>
    <property type="molecule type" value="Genomic_DNA"/>
</dbReference>
<dbReference type="AlphaFoldDB" id="A0A2N5NT63"/>
<dbReference type="InterPro" id="IPR014718">
    <property type="entry name" value="GH-type_carb-bd"/>
</dbReference>
<evidence type="ECO:0000313" key="1">
    <source>
        <dbReference type="EMBL" id="MDE1204546.1"/>
    </source>
</evidence>
<sequence>MELTKINFKPSFFSDRPIELLSDGEFSAVAFRYETGVCGLKIRNKNCNMVVLPYMGQQIWFAEFHGKNLTQKSIFDQPQNTTKFGDNYGGLLIHCGLTNINCADEGEDYPLHGELPFAYYPDTYVGIGRDEKGKYLVVGGTYVYRNSQEYHYSYSPQLRLYENSTVAEMHIDIHNRRKSPLDYMFMCHMNWLAVEGSHIVYSAIKDKEHIKPDPPILEGDSERAIKMREYAKRIFDDPMIADVLDSESQCNDPEMCINIKYESDEEGWAHAMQVMPEGDSCYVRFKTEKLPYALRWLCRTGDEDGIGIALPTTGTNRSTKYQKENHLYNTIKPGEHEELRFDFGYLDIEETKLVKQHIEEILGKK</sequence>
<reference evidence="1" key="3">
    <citation type="submission" date="2022-12" db="EMBL/GenBank/DDBJ databases">
        <title>Genome of R. gnavus strain RSHDN_120.</title>
        <authorList>
            <person name="Abdugheni R."/>
        </authorList>
    </citation>
    <scope>NUCLEOTIDE SEQUENCE</scope>
    <source>
        <strain evidence="1">RSHDN_120</strain>
    </source>
</reference>
<dbReference type="Proteomes" id="UP001296581">
    <property type="component" value="Unassembled WGS sequence"/>
</dbReference>
<dbReference type="GO" id="GO:0030246">
    <property type="term" value="F:carbohydrate binding"/>
    <property type="evidence" value="ECO:0007669"/>
    <property type="project" value="InterPro"/>
</dbReference>
<organism evidence="1 3">
    <name type="scientific">Mediterraneibacter gnavus</name>
    <name type="common">Ruminococcus gnavus</name>
    <dbReference type="NCBI Taxonomy" id="33038"/>
    <lineage>
        <taxon>Bacteria</taxon>
        <taxon>Bacillati</taxon>
        <taxon>Bacillota</taxon>
        <taxon>Clostridia</taxon>
        <taxon>Lachnospirales</taxon>
        <taxon>Lachnospiraceae</taxon>
        <taxon>Mediterraneibacter</taxon>
    </lineage>
</organism>
<evidence type="ECO:0000313" key="3">
    <source>
        <dbReference type="Proteomes" id="UP001149331"/>
    </source>
</evidence>
<dbReference type="Proteomes" id="UP001149331">
    <property type="component" value="Unassembled WGS sequence"/>
</dbReference>
<dbReference type="Gene3D" id="2.70.98.10">
    <property type="match status" value="1"/>
</dbReference>
<dbReference type="RefSeq" id="WP_004841862.1">
    <property type="nucleotide sequence ID" value="NZ_CAXUME010000009.1"/>
</dbReference>
<reference evidence="2" key="1">
    <citation type="journal article" date="2020" name="Cell Host Microbe">
        <title>Functional and Genomic Variation between Human-Derived Isolates of Lachnospiraceae Reveals Inter- and Intra-Species Diversity.</title>
        <authorList>
            <person name="Sorbara M.T."/>
            <person name="Littmann E.R."/>
            <person name="Fontana E."/>
            <person name="Moody T.U."/>
            <person name="Kohout C.E."/>
            <person name="Gjonbalaj M."/>
            <person name="Eaton V."/>
            <person name="Seok R."/>
            <person name="Leiner I.M."/>
            <person name="Pamer E.G."/>
        </authorList>
    </citation>
    <scope>NUCLEOTIDE SEQUENCE</scope>
    <source>
        <strain evidence="2">MSK.11.9</strain>
    </source>
</reference>
<reference evidence="2" key="2">
    <citation type="submission" date="2020-02" db="EMBL/GenBank/DDBJ databases">
        <authorList>
            <person name="Littmann E."/>
            <person name="Sorbara M."/>
        </authorList>
    </citation>
    <scope>NUCLEOTIDE SEQUENCE</scope>
    <source>
        <strain evidence="2">MSK.11.9</strain>
    </source>
</reference>
<comment type="caution">
    <text evidence="1">The sequence shown here is derived from an EMBL/GenBank/DDBJ whole genome shotgun (WGS) entry which is preliminary data.</text>
</comment>
<gene>
    <name evidence="2" type="ORF">G4981_13095</name>
    <name evidence="1" type="ORF">O4N78_13405</name>
</gene>
<dbReference type="Pfam" id="PF14486">
    <property type="entry name" value="DUF4432"/>
    <property type="match status" value="2"/>
</dbReference>
<name>A0A2N5NT63_MEDGN</name>
<dbReference type="GeneID" id="57433321"/>
<protein>
    <submittedName>
        <fullName evidence="1">DUF4432 family protein</fullName>
    </submittedName>
</protein>